<dbReference type="Gene3D" id="1.10.1060.10">
    <property type="entry name" value="Alpha-helical ferredoxin"/>
    <property type="match status" value="1"/>
</dbReference>
<feature type="non-terminal residue" evidence="2">
    <location>
        <position position="1"/>
    </location>
</feature>
<dbReference type="SUPFAM" id="SSF54862">
    <property type="entry name" value="4Fe-4S ferredoxins"/>
    <property type="match status" value="1"/>
</dbReference>
<dbReference type="Gene3D" id="3.50.50.60">
    <property type="entry name" value="FAD/NAD(P)-binding domain"/>
    <property type="match status" value="1"/>
</dbReference>
<dbReference type="PRINTS" id="PR00419">
    <property type="entry name" value="ADXRDTASE"/>
</dbReference>
<dbReference type="InterPro" id="IPR036188">
    <property type="entry name" value="FAD/NAD-bd_sf"/>
</dbReference>
<dbReference type="PROSITE" id="PS00198">
    <property type="entry name" value="4FE4S_FER_1"/>
    <property type="match status" value="1"/>
</dbReference>
<dbReference type="Pfam" id="PF12837">
    <property type="entry name" value="Fer4_6"/>
    <property type="match status" value="1"/>
</dbReference>
<dbReference type="InterPro" id="IPR009051">
    <property type="entry name" value="Helical_ferredxn"/>
</dbReference>
<feature type="non-terminal residue" evidence="2">
    <location>
        <position position="275"/>
    </location>
</feature>
<dbReference type="Gene3D" id="3.30.70.20">
    <property type="match status" value="1"/>
</dbReference>
<feature type="domain" description="4Fe-4S ferredoxin-type" evidence="1">
    <location>
        <begin position="42"/>
        <end position="72"/>
    </location>
</feature>
<proteinExistence type="predicted"/>
<sequence>ICILAPKMAECFSHPDIEVLSYSEVKDVSGKAGAFNVKVLKKARFVDEEKCTGCRDCIPVCPVALPDEFDMGMSDRKAIYIPFLQSVPNLATIDMRGIAACTNACPGGLSAQGYVALIREEKYKEALDLIRETVPLPSVCGRICHHPCEEACNRSEIDAPVAISALKSFVGDFMRDQAEDTPTNIPEKRKEKVAVVGAGPAGLAAAYNLAMKGFQVKIFEATPQPGGMLWWGIPEYRLSKEVLKADVDYLLKAGIDIEYGVTVGKDVTLEQLQKD</sequence>
<dbReference type="PANTHER" id="PTHR43100">
    <property type="entry name" value="GLUTAMATE SYNTHASE [NADPH] SMALL CHAIN"/>
    <property type="match status" value="1"/>
</dbReference>
<accession>X0TMV7</accession>
<gene>
    <name evidence="2" type="ORF">S01H1_31197</name>
</gene>
<dbReference type="PROSITE" id="PS51379">
    <property type="entry name" value="4FE4S_FER_2"/>
    <property type="match status" value="1"/>
</dbReference>
<comment type="caution">
    <text evidence="2">The sequence shown here is derived from an EMBL/GenBank/DDBJ whole genome shotgun (WGS) entry which is preliminary data.</text>
</comment>
<dbReference type="GO" id="GO:0051536">
    <property type="term" value="F:iron-sulfur cluster binding"/>
    <property type="evidence" value="ECO:0007669"/>
    <property type="project" value="InterPro"/>
</dbReference>
<dbReference type="PANTHER" id="PTHR43100:SF1">
    <property type="entry name" value="GLUTAMATE SYNTHASE [NADPH] SMALL CHAIN"/>
    <property type="match status" value="1"/>
</dbReference>
<protein>
    <recommendedName>
        <fullName evidence="1">4Fe-4S ferredoxin-type domain-containing protein</fullName>
    </recommendedName>
</protein>
<dbReference type="AlphaFoldDB" id="X0TMV7"/>
<dbReference type="SUPFAM" id="SSF51971">
    <property type="entry name" value="Nucleotide-binding domain"/>
    <property type="match status" value="1"/>
</dbReference>
<dbReference type="InterPro" id="IPR051394">
    <property type="entry name" value="Glutamate_Synthase"/>
</dbReference>
<dbReference type="EMBL" id="BARS01019235">
    <property type="protein sequence ID" value="GAF88601.1"/>
    <property type="molecule type" value="Genomic_DNA"/>
</dbReference>
<evidence type="ECO:0000259" key="1">
    <source>
        <dbReference type="PROSITE" id="PS51379"/>
    </source>
</evidence>
<dbReference type="InterPro" id="IPR028261">
    <property type="entry name" value="DPD_II"/>
</dbReference>
<dbReference type="InterPro" id="IPR017900">
    <property type="entry name" value="4Fe4S_Fe_S_CS"/>
</dbReference>
<dbReference type="Pfam" id="PF13450">
    <property type="entry name" value="NAD_binding_8"/>
    <property type="match status" value="1"/>
</dbReference>
<evidence type="ECO:0000313" key="2">
    <source>
        <dbReference type="EMBL" id="GAF88601.1"/>
    </source>
</evidence>
<reference evidence="2" key="1">
    <citation type="journal article" date="2014" name="Front. Microbiol.">
        <title>High frequency of phylogenetically diverse reductive dehalogenase-homologous genes in deep subseafloor sedimentary metagenomes.</title>
        <authorList>
            <person name="Kawai M."/>
            <person name="Futagami T."/>
            <person name="Toyoda A."/>
            <person name="Takaki Y."/>
            <person name="Nishi S."/>
            <person name="Hori S."/>
            <person name="Arai W."/>
            <person name="Tsubouchi T."/>
            <person name="Morono Y."/>
            <person name="Uchiyama I."/>
            <person name="Ito T."/>
            <person name="Fujiyama A."/>
            <person name="Inagaki F."/>
            <person name="Takami H."/>
        </authorList>
    </citation>
    <scope>NUCLEOTIDE SEQUENCE</scope>
    <source>
        <strain evidence="2">Expedition CK06-06</strain>
    </source>
</reference>
<dbReference type="InterPro" id="IPR017896">
    <property type="entry name" value="4Fe4S_Fe-S-bd"/>
</dbReference>
<name>X0TMV7_9ZZZZ</name>
<organism evidence="2">
    <name type="scientific">marine sediment metagenome</name>
    <dbReference type="NCBI Taxonomy" id="412755"/>
    <lineage>
        <taxon>unclassified sequences</taxon>
        <taxon>metagenomes</taxon>
        <taxon>ecological metagenomes</taxon>
    </lineage>
</organism>
<dbReference type="Pfam" id="PF14691">
    <property type="entry name" value="Fer4_20"/>
    <property type="match status" value="1"/>
</dbReference>